<organism evidence="4 5">
    <name type="scientific">Panacibacter ginsenosidivorans</name>
    <dbReference type="NCBI Taxonomy" id="1813871"/>
    <lineage>
        <taxon>Bacteria</taxon>
        <taxon>Pseudomonadati</taxon>
        <taxon>Bacteroidota</taxon>
        <taxon>Chitinophagia</taxon>
        <taxon>Chitinophagales</taxon>
        <taxon>Chitinophagaceae</taxon>
        <taxon>Panacibacter</taxon>
    </lineage>
</organism>
<evidence type="ECO:0000313" key="5">
    <source>
        <dbReference type="Proteomes" id="UP000321533"/>
    </source>
</evidence>
<sequence length="340" mass="39780">MQKLQKIIRQLFESKIEIHVLFIIFFLVSFFLPPLINNLPVDKIIHVVAYALFLLVCIYIGRWCSRRWLLQNKFSRLLFFMPVSLAVLSFTGIIGLKILTSNNVLSMTITALFFVFLFFFLGFFLSVTRNTVLRQINEAENLQQQKEMELELLRSQLSPHFLFNTLNNLYGLSITQHQKIPGLLLKLSDLLRYSVYESKESFVSLKNEVAYIETYIELEKIRIGEKLSYEANIYKENIESNQIAPLLLMVFVENAFKHSKNTYGQTIDIRIDLSLMNDTLYFTVRNQYIDGANKIKDFKKTGIGISTTLKRLELLYPQKYVLDTKKVNGYYEVKLQLNLK</sequence>
<feature type="transmembrane region" description="Helical" evidence="2">
    <location>
        <begin position="12"/>
        <end position="32"/>
    </location>
</feature>
<dbReference type="Proteomes" id="UP000321533">
    <property type="component" value="Chromosome"/>
</dbReference>
<dbReference type="InterPro" id="IPR050640">
    <property type="entry name" value="Bact_2-comp_sensor_kinase"/>
</dbReference>
<keyword evidence="5" id="KW-1185">Reference proteome</keyword>
<dbReference type="InterPro" id="IPR036890">
    <property type="entry name" value="HATPase_C_sf"/>
</dbReference>
<dbReference type="EMBL" id="CP042435">
    <property type="protein sequence ID" value="QEC66375.1"/>
    <property type="molecule type" value="Genomic_DNA"/>
</dbReference>
<keyword evidence="2" id="KW-0812">Transmembrane</keyword>
<dbReference type="InterPro" id="IPR010559">
    <property type="entry name" value="Sig_transdc_His_kin_internal"/>
</dbReference>
<dbReference type="GO" id="GO:0000155">
    <property type="term" value="F:phosphorelay sensor kinase activity"/>
    <property type="evidence" value="ECO:0007669"/>
    <property type="project" value="InterPro"/>
</dbReference>
<feature type="transmembrane region" description="Helical" evidence="2">
    <location>
        <begin position="77"/>
        <end position="98"/>
    </location>
</feature>
<dbReference type="Gene3D" id="3.30.565.10">
    <property type="entry name" value="Histidine kinase-like ATPase, C-terminal domain"/>
    <property type="match status" value="1"/>
</dbReference>
<feature type="coiled-coil region" evidence="1">
    <location>
        <begin position="129"/>
        <end position="156"/>
    </location>
</feature>
<protein>
    <recommendedName>
        <fullName evidence="3">Signal transduction histidine kinase internal region domain-containing protein</fullName>
    </recommendedName>
</protein>
<dbReference type="OrthoDB" id="9792992at2"/>
<evidence type="ECO:0000256" key="2">
    <source>
        <dbReference type="SAM" id="Phobius"/>
    </source>
</evidence>
<dbReference type="PANTHER" id="PTHR34220">
    <property type="entry name" value="SENSOR HISTIDINE KINASE YPDA"/>
    <property type="match status" value="1"/>
</dbReference>
<keyword evidence="2" id="KW-0472">Membrane</keyword>
<feature type="transmembrane region" description="Helical" evidence="2">
    <location>
        <begin position="104"/>
        <end position="125"/>
    </location>
</feature>
<keyword evidence="1" id="KW-0175">Coiled coil</keyword>
<reference evidence="4 5" key="1">
    <citation type="journal article" date="2016" name="Int. J. Syst. Evol. Microbiol.">
        <title>Panacibacter ginsenosidivorans gen. nov., sp. nov., with ginsenoside converting activity isolated from soil of a ginseng field.</title>
        <authorList>
            <person name="Siddiqi M.Z."/>
            <person name="Muhammad Shafi S."/>
            <person name="Choi K.D."/>
            <person name="Im W.T."/>
        </authorList>
    </citation>
    <scope>NUCLEOTIDE SEQUENCE [LARGE SCALE GENOMIC DNA]</scope>
    <source>
        <strain evidence="4 5">Gsoil1550</strain>
    </source>
</reference>
<accession>A0A5B8V5M5</accession>
<evidence type="ECO:0000313" key="4">
    <source>
        <dbReference type="EMBL" id="QEC66375.1"/>
    </source>
</evidence>
<dbReference type="PANTHER" id="PTHR34220:SF7">
    <property type="entry name" value="SENSOR HISTIDINE KINASE YPDA"/>
    <property type="match status" value="1"/>
</dbReference>
<dbReference type="AlphaFoldDB" id="A0A5B8V5M5"/>
<evidence type="ECO:0000256" key="1">
    <source>
        <dbReference type="SAM" id="Coils"/>
    </source>
</evidence>
<evidence type="ECO:0000259" key="3">
    <source>
        <dbReference type="Pfam" id="PF06580"/>
    </source>
</evidence>
<dbReference type="Pfam" id="PF06580">
    <property type="entry name" value="His_kinase"/>
    <property type="match status" value="1"/>
</dbReference>
<feature type="domain" description="Signal transduction histidine kinase internal region" evidence="3">
    <location>
        <begin position="148"/>
        <end position="227"/>
    </location>
</feature>
<feature type="transmembrane region" description="Helical" evidence="2">
    <location>
        <begin position="44"/>
        <end position="65"/>
    </location>
</feature>
<keyword evidence="2" id="KW-1133">Transmembrane helix</keyword>
<dbReference type="KEGG" id="pgin:FRZ67_03305"/>
<name>A0A5B8V5M5_9BACT</name>
<dbReference type="GO" id="GO:0016020">
    <property type="term" value="C:membrane"/>
    <property type="evidence" value="ECO:0007669"/>
    <property type="project" value="InterPro"/>
</dbReference>
<gene>
    <name evidence="4" type="ORF">FRZ67_03305</name>
</gene>
<proteinExistence type="predicted"/>
<dbReference type="RefSeq" id="WP_147188175.1">
    <property type="nucleotide sequence ID" value="NZ_CP042435.1"/>
</dbReference>